<dbReference type="RefSeq" id="WP_143985198.1">
    <property type="nucleotide sequence ID" value="NZ_CP041692.1"/>
</dbReference>
<keyword evidence="3" id="KW-1185">Reference proteome</keyword>
<dbReference type="KEGG" id="mik:FOE78_04185"/>
<protein>
    <recommendedName>
        <fullName evidence="1">Intracellular proteinase inhibitor BsuPI domain-containing protein</fullName>
    </recommendedName>
</protein>
<gene>
    <name evidence="2" type="ORF">FOE78_04185</name>
</gene>
<dbReference type="Proteomes" id="UP000319263">
    <property type="component" value="Chromosome"/>
</dbReference>
<sequence>MPTNLKAGIKGDGHQVRIGAAVDFRLTLTNRSDQSCLLDLNADNYELKVYSGTDRIWSTDDCTRLVTDRKQTLEPGEAAAWKISWNGKRSRHGKSCQTGPEIPRAGYYYATSQLNGAKPVQYLLILK</sequence>
<accession>A0A516PVK7</accession>
<feature type="domain" description="Intracellular proteinase inhibitor BsuPI" evidence="1">
    <location>
        <begin position="19"/>
        <end position="115"/>
    </location>
</feature>
<evidence type="ECO:0000259" key="1">
    <source>
        <dbReference type="Pfam" id="PF12690"/>
    </source>
</evidence>
<evidence type="ECO:0000313" key="2">
    <source>
        <dbReference type="EMBL" id="QDP95217.1"/>
    </source>
</evidence>
<proteinExistence type="predicted"/>
<dbReference type="EMBL" id="CP041692">
    <property type="protein sequence ID" value="QDP95217.1"/>
    <property type="molecule type" value="Genomic_DNA"/>
</dbReference>
<reference evidence="2 3" key="1">
    <citation type="submission" date="2019-07" db="EMBL/GenBank/DDBJ databases">
        <title>Microlunatus dokdonensis sp. nov. isolated from the rhizospheric soil of the wild plant Elymus tsukushiensis.</title>
        <authorList>
            <person name="Ghim S.-Y."/>
            <person name="Hwang Y.-J."/>
            <person name="Son J.-S."/>
            <person name="Shin J.-H."/>
        </authorList>
    </citation>
    <scope>NUCLEOTIDE SEQUENCE [LARGE SCALE GENOMIC DNA]</scope>
    <source>
        <strain evidence="2 3">KUDC0627</strain>
    </source>
</reference>
<dbReference type="Pfam" id="PF12690">
    <property type="entry name" value="BsuPI"/>
    <property type="match status" value="1"/>
</dbReference>
<dbReference type="AlphaFoldDB" id="A0A516PVK7"/>
<dbReference type="OrthoDB" id="5189092at2"/>
<evidence type="ECO:0000313" key="3">
    <source>
        <dbReference type="Proteomes" id="UP000319263"/>
    </source>
</evidence>
<organism evidence="2 3">
    <name type="scientific">Microlunatus elymi</name>
    <dbReference type="NCBI Taxonomy" id="2596828"/>
    <lineage>
        <taxon>Bacteria</taxon>
        <taxon>Bacillati</taxon>
        <taxon>Actinomycetota</taxon>
        <taxon>Actinomycetes</taxon>
        <taxon>Propionibacteriales</taxon>
        <taxon>Propionibacteriaceae</taxon>
        <taxon>Microlunatus</taxon>
    </lineage>
</organism>
<dbReference type="InterPro" id="IPR020481">
    <property type="entry name" value="Intracell_prot_inh_BsuPI"/>
</dbReference>
<name>A0A516PVK7_9ACTN</name>